<gene>
    <name evidence="3" type="ORF">K7C98_21200</name>
</gene>
<dbReference type="Proteomes" id="UP001139031">
    <property type="component" value="Unassembled WGS sequence"/>
</dbReference>
<dbReference type="InterPro" id="IPR013783">
    <property type="entry name" value="Ig-like_fold"/>
</dbReference>
<keyword evidence="2" id="KW-0732">Signal</keyword>
<evidence type="ECO:0000256" key="1">
    <source>
        <dbReference type="SAM" id="MobiDB-lite"/>
    </source>
</evidence>
<name>A0ABS7TUF3_9BACT</name>
<feature type="chain" id="PRO_5046622931" description="Fibronectin type-III domain-containing protein" evidence="2">
    <location>
        <begin position="19"/>
        <end position="90"/>
    </location>
</feature>
<keyword evidence="4" id="KW-1185">Reference proteome</keyword>
<dbReference type="EMBL" id="JAIRAU010000027">
    <property type="protein sequence ID" value="MBZ5711767.1"/>
    <property type="molecule type" value="Genomic_DNA"/>
</dbReference>
<feature type="compositionally biased region" description="Low complexity" evidence="1">
    <location>
        <begin position="41"/>
        <end position="55"/>
    </location>
</feature>
<feature type="region of interest" description="Disordered" evidence="1">
    <location>
        <begin position="26"/>
        <end position="55"/>
    </location>
</feature>
<comment type="caution">
    <text evidence="3">The sequence shown here is derived from an EMBL/GenBank/DDBJ whole genome shotgun (WGS) entry which is preliminary data.</text>
</comment>
<protein>
    <recommendedName>
        <fullName evidence="5">Fibronectin type-III domain-containing protein</fullName>
    </recommendedName>
</protein>
<reference evidence="3" key="1">
    <citation type="submission" date="2021-08" db="EMBL/GenBank/DDBJ databases">
        <authorList>
            <person name="Stevens D.C."/>
        </authorList>
    </citation>
    <scope>NUCLEOTIDE SEQUENCE</scope>
    <source>
        <strain evidence="3">DSM 53165</strain>
    </source>
</reference>
<sequence length="90" mass="9004">MRHRPSTPIAMIFTVLLAACGADHKSTDAATHAGTHGGGDTADTTTATTGESTTPTTAAAVMAGTRHVYRVKAVNAGGEGVSAELTVQVP</sequence>
<feature type="signal peptide" evidence="2">
    <location>
        <begin position="1"/>
        <end position="18"/>
    </location>
</feature>
<proteinExistence type="predicted"/>
<evidence type="ECO:0008006" key="5">
    <source>
        <dbReference type="Google" id="ProtNLM"/>
    </source>
</evidence>
<organism evidence="3 4">
    <name type="scientific">Nannocystis pusilla</name>
    <dbReference type="NCBI Taxonomy" id="889268"/>
    <lineage>
        <taxon>Bacteria</taxon>
        <taxon>Pseudomonadati</taxon>
        <taxon>Myxococcota</taxon>
        <taxon>Polyangia</taxon>
        <taxon>Nannocystales</taxon>
        <taxon>Nannocystaceae</taxon>
        <taxon>Nannocystis</taxon>
    </lineage>
</organism>
<evidence type="ECO:0000313" key="3">
    <source>
        <dbReference type="EMBL" id="MBZ5711767.1"/>
    </source>
</evidence>
<dbReference type="Gene3D" id="2.60.40.10">
    <property type="entry name" value="Immunoglobulins"/>
    <property type="match status" value="1"/>
</dbReference>
<evidence type="ECO:0000256" key="2">
    <source>
        <dbReference type="SAM" id="SignalP"/>
    </source>
</evidence>
<dbReference type="PROSITE" id="PS51257">
    <property type="entry name" value="PROKAR_LIPOPROTEIN"/>
    <property type="match status" value="1"/>
</dbReference>
<accession>A0ABS7TUF3</accession>
<dbReference type="RefSeq" id="WP_224193528.1">
    <property type="nucleotide sequence ID" value="NZ_JAIRAU010000027.1"/>
</dbReference>
<evidence type="ECO:0000313" key="4">
    <source>
        <dbReference type="Proteomes" id="UP001139031"/>
    </source>
</evidence>